<comment type="caution">
    <text evidence="4">The sequence shown here is derived from an EMBL/GenBank/DDBJ whole genome shotgun (WGS) entry which is preliminary data.</text>
</comment>
<sequence length="300" mass="31224">MPKHRKSPRYRKIAVTVAAAMAVGTPSVAFASGAWNDDWSWQESWSRQGEEKDRSHGADRAHDWRDGKGDGGAYRDGGRDDSADAKDGYGGAWSKPGSKPVAKESAKAGTPAPKAPSDASAPGAASPGKDASAPEAPSSGKTWTKDSWTKAPSSPSTSAPAPSATGGSTSAAPAASDAVKRVLELVNAERGKVGCAPLSLNDKLMAAAQAHSEDMAAHRNMSHTGSDGSSPSERIKRAGYTAGASAENVAYGYSTPEKVMNGWMTSDGHRRNILNCTYKDIGIGLAQPGNYWTQDFGTSR</sequence>
<dbReference type="EMBL" id="BAAATA010000010">
    <property type="protein sequence ID" value="GAA2485672.1"/>
    <property type="molecule type" value="Genomic_DNA"/>
</dbReference>
<evidence type="ECO:0000256" key="2">
    <source>
        <dbReference type="SAM" id="SignalP"/>
    </source>
</evidence>
<evidence type="ECO:0000256" key="1">
    <source>
        <dbReference type="SAM" id="MobiDB-lite"/>
    </source>
</evidence>
<dbReference type="Gene3D" id="3.40.33.10">
    <property type="entry name" value="CAP"/>
    <property type="match status" value="1"/>
</dbReference>
<dbReference type="CDD" id="cd05379">
    <property type="entry name" value="CAP_bacterial"/>
    <property type="match status" value="1"/>
</dbReference>
<proteinExistence type="predicted"/>
<dbReference type="SUPFAM" id="SSF55797">
    <property type="entry name" value="PR-1-like"/>
    <property type="match status" value="1"/>
</dbReference>
<feature type="chain" id="PRO_5046099371" description="SCP domain-containing protein" evidence="2">
    <location>
        <begin position="32"/>
        <end position="300"/>
    </location>
</feature>
<feature type="compositionally biased region" description="Low complexity" evidence="1">
    <location>
        <begin position="111"/>
        <end position="134"/>
    </location>
</feature>
<feature type="region of interest" description="Disordered" evidence="1">
    <location>
        <begin position="211"/>
        <end position="234"/>
    </location>
</feature>
<reference evidence="5" key="1">
    <citation type="journal article" date="2019" name="Int. J. Syst. Evol. Microbiol.">
        <title>The Global Catalogue of Microorganisms (GCM) 10K type strain sequencing project: providing services to taxonomists for standard genome sequencing and annotation.</title>
        <authorList>
            <consortium name="The Broad Institute Genomics Platform"/>
            <consortium name="The Broad Institute Genome Sequencing Center for Infectious Disease"/>
            <person name="Wu L."/>
            <person name="Ma J."/>
        </authorList>
    </citation>
    <scope>NUCLEOTIDE SEQUENCE [LARGE SCALE GENOMIC DNA]</scope>
    <source>
        <strain evidence="5">JCM 6307</strain>
    </source>
</reference>
<dbReference type="Pfam" id="PF00188">
    <property type="entry name" value="CAP"/>
    <property type="match status" value="1"/>
</dbReference>
<name>A0ABP5YUC6_9ACTN</name>
<dbReference type="InterPro" id="IPR014044">
    <property type="entry name" value="CAP_dom"/>
</dbReference>
<gene>
    <name evidence="4" type="ORF">GCM10010406_22330</name>
</gene>
<feature type="domain" description="SCP" evidence="3">
    <location>
        <begin position="183"/>
        <end position="296"/>
    </location>
</feature>
<dbReference type="InterPro" id="IPR035940">
    <property type="entry name" value="CAP_sf"/>
</dbReference>
<organism evidence="4 5">
    <name type="scientific">Streptomyces thermolineatus</name>
    <dbReference type="NCBI Taxonomy" id="44033"/>
    <lineage>
        <taxon>Bacteria</taxon>
        <taxon>Bacillati</taxon>
        <taxon>Actinomycetota</taxon>
        <taxon>Actinomycetes</taxon>
        <taxon>Kitasatosporales</taxon>
        <taxon>Streptomycetaceae</taxon>
        <taxon>Streptomyces</taxon>
    </lineage>
</organism>
<dbReference type="PANTHER" id="PTHR31157">
    <property type="entry name" value="SCP DOMAIN-CONTAINING PROTEIN"/>
    <property type="match status" value="1"/>
</dbReference>
<accession>A0ABP5YUC6</accession>
<feature type="compositionally biased region" description="Basic and acidic residues" evidence="1">
    <location>
        <begin position="76"/>
        <end position="87"/>
    </location>
</feature>
<evidence type="ECO:0000313" key="4">
    <source>
        <dbReference type="EMBL" id="GAA2485672.1"/>
    </source>
</evidence>
<feature type="signal peptide" evidence="2">
    <location>
        <begin position="1"/>
        <end position="31"/>
    </location>
</feature>
<dbReference type="PANTHER" id="PTHR31157:SF1">
    <property type="entry name" value="SCP DOMAIN-CONTAINING PROTEIN"/>
    <property type="match status" value="1"/>
</dbReference>
<feature type="compositionally biased region" description="Basic and acidic residues" evidence="1">
    <location>
        <begin position="48"/>
        <end position="69"/>
    </location>
</feature>
<dbReference type="RefSeq" id="WP_344383073.1">
    <property type="nucleotide sequence ID" value="NZ_BAAATA010000010.1"/>
</dbReference>
<feature type="region of interest" description="Disordered" evidence="1">
    <location>
        <begin position="31"/>
        <end position="173"/>
    </location>
</feature>
<feature type="compositionally biased region" description="Low complexity" evidence="1">
    <location>
        <begin position="151"/>
        <end position="173"/>
    </location>
</feature>
<evidence type="ECO:0000313" key="5">
    <source>
        <dbReference type="Proteomes" id="UP001501358"/>
    </source>
</evidence>
<feature type="compositionally biased region" description="Polar residues" evidence="1">
    <location>
        <begin position="222"/>
        <end position="232"/>
    </location>
</feature>
<evidence type="ECO:0000259" key="3">
    <source>
        <dbReference type="Pfam" id="PF00188"/>
    </source>
</evidence>
<dbReference type="Proteomes" id="UP001501358">
    <property type="component" value="Unassembled WGS sequence"/>
</dbReference>
<protein>
    <recommendedName>
        <fullName evidence="3">SCP domain-containing protein</fullName>
    </recommendedName>
</protein>
<keyword evidence="5" id="KW-1185">Reference proteome</keyword>
<keyword evidence="2" id="KW-0732">Signal</keyword>